<keyword evidence="9" id="KW-0597">Phosphoprotein</keyword>
<gene>
    <name evidence="21 23" type="primary">hasp-1</name>
    <name evidence="23" type="ORF">C01H6.9</name>
    <name evidence="21" type="ORF">CELE_C01H6.9</name>
</gene>
<proteinExistence type="evidence at protein level"/>
<keyword evidence="7" id="KW-0963">Cytoplasm</keyword>
<dbReference type="FunFam" id="3.30.200.20:FF:000409">
    <property type="entry name" value="serine/threonine-protein kinase haspin"/>
    <property type="match status" value="1"/>
</dbReference>
<dbReference type="Bgee" id="WBGene00007258">
    <property type="expression patterns" value="Expressed in germ line (C elegans) and 4 other cell types or tissues"/>
</dbReference>
<dbReference type="SMR" id="G5EE25"/>
<organism evidence="21 22">
    <name type="scientific">Caenorhabditis elegans</name>
    <dbReference type="NCBI Taxonomy" id="6239"/>
    <lineage>
        <taxon>Eukaryota</taxon>
        <taxon>Metazoa</taxon>
        <taxon>Ecdysozoa</taxon>
        <taxon>Nematoda</taxon>
        <taxon>Chromadorea</taxon>
        <taxon>Rhabditida</taxon>
        <taxon>Rhabditina</taxon>
        <taxon>Rhabditomorpha</taxon>
        <taxon>Rhabditoidea</taxon>
        <taxon>Rhabditidae</taxon>
        <taxon>Peloderinae</taxon>
        <taxon>Caenorhabditis</taxon>
    </lineage>
</organism>
<dbReference type="InterPro" id="IPR017441">
    <property type="entry name" value="Protein_kinase_ATP_BS"/>
</dbReference>
<dbReference type="GO" id="GO:0005819">
    <property type="term" value="C:spindle"/>
    <property type="evidence" value="ECO:0007669"/>
    <property type="project" value="UniProtKB-SubCell"/>
</dbReference>
<feature type="compositionally biased region" description="Polar residues" evidence="19">
    <location>
        <begin position="375"/>
        <end position="391"/>
    </location>
</feature>
<dbReference type="AlphaFoldDB" id="G5EE25"/>
<feature type="binding site" evidence="18">
    <location>
        <position position="644"/>
    </location>
    <ligand>
        <name>ATP</name>
        <dbReference type="ChEBI" id="CHEBI:30616"/>
    </ligand>
</feature>
<evidence type="ECO:0000256" key="9">
    <source>
        <dbReference type="ARBA" id="ARBA00022553"/>
    </source>
</evidence>
<feature type="region of interest" description="Disordered" evidence="19">
    <location>
        <begin position="56"/>
        <end position="94"/>
    </location>
</feature>
<dbReference type="InterPro" id="IPR011009">
    <property type="entry name" value="Kinase-like_dom_sf"/>
</dbReference>
<dbReference type="Pfam" id="PF12330">
    <property type="entry name" value="Haspin_kinase"/>
    <property type="match status" value="1"/>
</dbReference>
<dbReference type="GO" id="GO:0035556">
    <property type="term" value="P:intracellular signal transduction"/>
    <property type="evidence" value="ECO:0000318"/>
    <property type="project" value="GO_Central"/>
</dbReference>
<evidence type="ECO:0000256" key="14">
    <source>
        <dbReference type="ARBA" id="ARBA00023212"/>
    </source>
</evidence>
<dbReference type="GO" id="GO:0005524">
    <property type="term" value="F:ATP binding"/>
    <property type="evidence" value="ECO:0007669"/>
    <property type="project" value="UniProtKB-UniRule"/>
</dbReference>
<dbReference type="GO" id="GO:0072354">
    <property type="term" value="F:histone H3T3 kinase activity"/>
    <property type="evidence" value="ECO:0000315"/>
    <property type="project" value="WormBase"/>
</dbReference>
<evidence type="ECO:0000256" key="12">
    <source>
        <dbReference type="ARBA" id="ARBA00022777"/>
    </source>
</evidence>
<evidence type="ECO:0000256" key="15">
    <source>
        <dbReference type="ARBA" id="ARBA00023242"/>
    </source>
</evidence>
<dbReference type="WormBase" id="C01H6.9">
    <property type="protein sequence ID" value="CE42869"/>
    <property type="gene ID" value="WBGene00007258"/>
    <property type="gene designation" value="hasp-1"/>
</dbReference>
<dbReference type="FunCoup" id="G5EE25">
    <property type="interactions" value="274"/>
</dbReference>
<evidence type="ECO:0000256" key="19">
    <source>
        <dbReference type="SAM" id="MobiDB-lite"/>
    </source>
</evidence>
<protein>
    <recommendedName>
        <fullName evidence="5">non-specific serine/threonine protein kinase</fullName>
        <ecNumber evidence="5">2.7.11.1</ecNumber>
    </recommendedName>
</protein>
<keyword evidence="12 21" id="KW-0418">Kinase</keyword>
<evidence type="ECO:0000256" key="16">
    <source>
        <dbReference type="ARBA" id="ARBA00047899"/>
    </source>
</evidence>
<evidence type="ECO:0000256" key="6">
    <source>
        <dbReference type="ARBA" id="ARBA00022454"/>
    </source>
</evidence>
<dbReference type="eggNOG" id="KOG2464">
    <property type="taxonomic scope" value="Eukaryota"/>
</dbReference>
<evidence type="ECO:0000313" key="21">
    <source>
        <dbReference type="EMBL" id="CAA95786.3"/>
    </source>
</evidence>
<keyword evidence="15" id="KW-0539">Nucleus</keyword>
<dbReference type="FunFam" id="1.10.510.10:FF:000401">
    <property type="entry name" value="serine/threonine-protein kinase haspin"/>
    <property type="match status" value="1"/>
</dbReference>
<dbReference type="GO" id="GO:0005694">
    <property type="term" value="C:chromosome"/>
    <property type="evidence" value="ECO:0007669"/>
    <property type="project" value="UniProtKB-SubCell"/>
</dbReference>
<comment type="catalytic activity">
    <reaction evidence="17">
        <text>L-seryl-[protein] + ATP = O-phospho-L-seryl-[protein] + ADP + H(+)</text>
        <dbReference type="Rhea" id="RHEA:17989"/>
        <dbReference type="Rhea" id="RHEA-COMP:9863"/>
        <dbReference type="Rhea" id="RHEA-COMP:11604"/>
        <dbReference type="ChEBI" id="CHEBI:15378"/>
        <dbReference type="ChEBI" id="CHEBI:29999"/>
        <dbReference type="ChEBI" id="CHEBI:30616"/>
        <dbReference type="ChEBI" id="CHEBI:83421"/>
        <dbReference type="ChEBI" id="CHEBI:456216"/>
        <dbReference type="EC" id="2.7.11.1"/>
    </reaction>
</comment>
<evidence type="ECO:0000256" key="11">
    <source>
        <dbReference type="ARBA" id="ARBA00022741"/>
    </source>
</evidence>
<reference evidence="21 22" key="1">
    <citation type="journal article" date="1998" name="Science">
        <title>Genome sequence of the nematode C. elegans: a platform for investigating biology.</title>
        <authorList>
            <consortium name="The C. elegans sequencing consortium"/>
            <person name="Sulson J.E."/>
            <person name="Waterston R."/>
        </authorList>
    </citation>
    <scope>NUCLEOTIDE SEQUENCE [LARGE SCALE GENOMIC DNA]</scope>
    <source>
        <strain evidence="21 22">Bristol N2</strain>
    </source>
</reference>
<feature type="region of interest" description="Disordered" evidence="19">
    <location>
        <begin position="324"/>
        <end position="414"/>
    </location>
</feature>
<keyword evidence="10" id="KW-0808">Transferase</keyword>
<evidence type="ECO:0000259" key="20">
    <source>
        <dbReference type="PROSITE" id="PS50011"/>
    </source>
</evidence>
<dbReference type="STRING" id="6239.C01H6.9.1"/>
<keyword evidence="13 18" id="KW-0067">ATP-binding</keyword>
<dbReference type="PeptideAtlas" id="G5EE25"/>
<dbReference type="IntAct" id="G5EE25">
    <property type="interactions" value="1"/>
</dbReference>
<evidence type="ECO:0000256" key="17">
    <source>
        <dbReference type="ARBA" id="ARBA00048679"/>
    </source>
</evidence>
<dbReference type="PaxDb" id="6239-C01H6.9"/>
<evidence type="ECO:0000313" key="23">
    <source>
        <dbReference type="WormBase" id="C01H6.9"/>
    </source>
</evidence>
<dbReference type="Gene3D" id="1.10.510.10">
    <property type="entry name" value="Transferase(Phosphotransferase) domain 1"/>
    <property type="match status" value="1"/>
</dbReference>
<comment type="catalytic activity">
    <reaction evidence="16">
        <text>L-threonyl-[protein] + ATP = O-phospho-L-threonyl-[protein] + ADP + H(+)</text>
        <dbReference type="Rhea" id="RHEA:46608"/>
        <dbReference type="Rhea" id="RHEA-COMP:11060"/>
        <dbReference type="Rhea" id="RHEA-COMP:11605"/>
        <dbReference type="ChEBI" id="CHEBI:15378"/>
        <dbReference type="ChEBI" id="CHEBI:30013"/>
        <dbReference type="ChEBI" id="CHEBI:30616"/>
        <dbReference type="ChEBI" id="CHEBI:61977"/>
        <dbReference type="ChEBI" id="CHEBI:456216"/>
        <dbReference type="EC" id="2.7.11.1"/>
    </reaction>
</comment>
<feature type="compositionally biased region" description="Polar residues" evidence="19">
    <location>
        <begin position="359"/>
        <end position="368"/>
    </location>
</feature>
<dbReference type="RefSeq" id="NP_492043.2">
    <property type="nucleotide sequence ID" value="NM_059642.7"/>
</dbReference>
<dbReference type="Gene3D" id="3.30.200.20">
    <property type="entry name" value="Phosphorylase Kinase, domain 1"/>
    <property type="match status" value="1"/>
</dbReference>
<dbReference type="PROSITE" id="PS00107">
    <property type="entry name" value="PROTEIN_KINASE_ATP"/>
    <property type="match status" value="1"/>
</dbReference>
<evidence type="ECO:0000256" key="18">
    <source>
        <dbReference type="PROSITE-ProRule" id="PRU10141"/>
    </source>
</evidence>
<comment type="subcellular location">
    <subcellularLocation>
        <location evidence="4">Chromosome</location>
    </subcellularLocation>
    <subcellularLocation>
        <location evidence="3">Cytoplasm</location>
        <location evidence="3">Cytoskeleton</location>
        <location evidence="3">Spindle</location>
    </subcellularLocation>
    <subcellularLocation>
        <location evidence="2">Nucleus</location>
    </subcellularLocation>
</comment>
<dbReference type="InParanoid" id="G5EE25"/>
<evidence type="ECO:0000256" key="2">
    <source>
        <dbReference type="ARBA" id="ARBA00004123"/>
    </source>
</evidence>
<dbReference type="GO" id="GO:0005737">
    <property type="term" value="C:cytoplasm"/>
    <property type="evidence" value="ECO:0000318"/>
    <property type="project" value="GO_Central"/>
</dbReference>
<dbReference type="GO" id="GO:0001965">
    <property type="term" value="F:G-protein alpha-subunit binding"/>
    <property type="evidence" value="ECO:0000353"/>
    <property type="project" value="WormBase"/>
</dbReference>
<keyword evidence="8 21" id="KW-0723">Serine/threonine-protein kinase</keyword>
<dbReference type="OrthoDB" id="21018at2759"/>
<sequence length="949" mass="108340">MPPKPRIKVPISPGKKARNNFARRNRQLSSVIITECPIDFPEYEFSKNPALFKSFNDNPEFKPSKKKNKPKPVFPPSPNVSDVEISSDEEDAGQFKVPDADADEEEKIKKIKEAFDSLDDVSLEVFNNDGIRVKIENGKHIIHDKQPEEAWRPGIREYHDGNFPMMNKPAKKIDFAKKMEQRQKKPVKQVPEMNSKANQVQCPTNYASFCGSILADHMRQNKKASLAAPSLFRVFGTPQRSKMIVPAKHVQCQDERLAIYSYTPIRVNKTAKQLDDTIGSIVFSPKTQNASTPIEKQTAGRRPKSFPVFDVSLNDSCENITKKEEQIAQKSANSDQKETTINNIPIEEEYSGRVHESSLAGSIQQPQQDLEETAISENRLSHSTLKTTPIESRNESHQNSKIMTQQVSDSEDVEDVTFNRKAETSVTELLHEEDEHERCSDLNLEESKYSKKRQRTKSPETMCQGMSTVMTMQDDQDDLEALFEIEKENEIRKRTTLQPQQRQRDRESRVSRLSVMSAASSRHDSINSAMEEMSLQQFLEDTMGEEFGKTQYSESRAESRNIPTGMTIHNEDPSILPFYLEDLTSEIDPSPMMQLLHVVGQKESKTWDSLPKSALDGRRVKKLGEGAYGEVFSTIWDGKPVAIKIVPFEKDGCNRQYFGEYHSEEMQTSDVVLPEVIVMKELSALRDEDAWNSTPNFIEMISAEVVMGKYPKGLLSAWDSYDKLKESENTRPDVYSSIDQNFILFVSANGGIALEDFVLESENELFSIIHQLVLSMNAAEAALEFEHRDLHLGNVLIDRNGVKELYYTVHGQKVPLSTHGIKVNIIDFTLSRISKGATTVYWDLENDPAIFEGQDDPQFEVYREMRKNCKSNWKKFSRRTNLMWIVYIANRLIDTKICPKGLLTEKRRMELKVLFDRFAEFGSCGESLTNEEFFSDFYEGPIGMSTTRQ</sequence>
<evidence type="ECO:0000256" key="4">
    <source>
        <dbReference type="ARBA" id="ARBA00004286"/>
    </source>
</evidence>
<keyword evidence="11 18" id="KW-0547">Nucleotide-binding</keyword>
<dbReference type="HOGENOM" id="CLU_013543_0_0_1"/>
<dbReference type="GeneID" id="172462"/>
<dbReference type="SUPFAM" id="SSF56112">
    <property type="entry name" value="Protein kinase-like (PK-like)"/>
    <property type="match status" value="1"/>
</dbReference>
<dbReference type="InterPro" id="IPR024604">
    <property type="entry name" value="GSG2_C"/>
</dbReference>
<feature type="domain" description="Protein kinase" evidence="20">
    <location>
        <begin position="617"/>
        <end position="949"/>
    </location>
</feature>
<name>G5EE25_CAEEL</name>
<dbReference type="KEGG" id="cel:CELE_C01H6.9"/>
<accession>G5EE25</accession>
<evidence type="ECO:0000256" key="3">
    <source>
        <dbReference type="ARBA" id="ARBA00004186"/>
    </source>
</evidence>
<feature type="compositionally biased region" description="Polar residues" evidence="19">
    <location>
        <begin position="399"/>
        <end position="408"/>
    </location>
</feature>
<evidence type="ECO:0000256" key="10">
    <source>
        <dbReference type="ARBA" id="ARBA00022679"/>
    </source>
</evidence>
<dbReference type="CTD" id="172462"/>
<keyword evidence="6" id="KW-0158">Chromosome</keyword>
<dbReference type="PROSITE" id="PS50011">
    <property type="entry name" value="PROTEIN_KINASE_DOM"/>
    <property type="match status" value="1"/>
</dbReference>
<dbReference type="GO" id="GO:0000278">
    <property type="term" value="P:mitotic cell cycle"/>
    <property type="evidence" value="ECO:0000318"/>
    <property type="project" value="GO_Central"/>
</dbReference>
<evidence type="ECO:0000256" key="5">
    <source>
        <dbReference type="ARBA" id="ARBA00012513"/>
    </source>
</evidence>
<dbReference type="SMART" id="SM01331">
    <property type="entry name" value="DUF3635"/>
    <property type="match status" value="1"/>
</dbReference>
<feature type="region of interest" description="Disordered" evidence="19">
    <location>
        <begin position="490"/>
        <end position="524"/>
    </location>
</feature>
<comment type="cofactor">
    <cofactor evidence="1">
        <name>Mg(2+)</name>
        <dbReference type="ChEBI" id="CHEBI:18420"/>
    </cofactor>
</comment>
<dbReference type="EMBL" id="BX284601">
    <property type="protein sequence ID" value="CAA95786.3"/>
    <property type="molecule type" value="Genomic_DNA"/>
</dbReference>
<evidence type="ECO:0000256" key="13">
    <source>
        <dbReference type="ARBA" id="ARBA00022840"/>
    </source>
</evidence>
<evidence type="ECO:0000313" key="22">
    <source>
        <dbReference type="Proteomes" id="UP000001940"/>
    </source>
</evidence>
<keyword evidence="22" id="KW-1185">Reference proteome</keyword>
<dbReference type="AGR" id="WB:WBGene00007258"/>
<dbReference type="GO" id="GO:0010564">
    <property type="term" value="P:regulation of cell cycle process"/>
    <property type="evidence" value="ECO:0007669"/>
    <property type="project" value="UniProtKB-ARBA"/>
</dbReference>
<keyword evidence="14" id="KW-0206">Cytoskeleton</keyword>
<evidence type="ECO:0000256" key="8">
    <source>
        <dbReference type="ARBA" id="ARBA00022527"/>
    </source>
</evidence>
<dbReference type="PANTHER" id="PTHR24419:SF18">
    <property type="entry name" value="SERINE_THREONINE-PROTEIN KINASE HASPIN"/>
    <property type="match status" value="1"/>
</dbReference>
<dbReference type="PANTHER" id="PTHR24419">
    <property type="entry name" value="INTERLEUKIN-1 RECEPTOR-ASSOCIATED KINASE"/>
    <property type="match status" value="1"/>
</dbReference>
<keyword evidence="24" id="KW-1267">Proteomics identification</keyword>
<evidence type="ECO:0000256" key="7">
    <source>
        <dbReference type="ARBA" id="ARBA00022490"/>
    </source>
</evidence>
<dbReference type="GO" id="GO:0005634">
    <property type="term" value="C:nucleus"/>
    <property type="evidence" value="ECO:0000318"/>
    <property type="project" value="GO_Central"/>
</dbReference>
<dbReference type="EC" id="2.7.11.1" evidence="5"/>
<evidence type="ECO:0000256" key="1">
    <source>
        <dbReference type="ARBA" id="ARBA00001946"/>
    </source>
</evidence>
<evidence type="ECO:0007829" key="24">
    <source>
        <dbReference type="PeptideAtlas" id="G5EE25"/>
    </source>
</evidence>
<dbReference type="OMA" id="PETMCQG"/>
<dbReference type="InterPro" id="IPR000719">
    <property type="entry name" value="Prot_kinase_dom"/>
</dbReference>
<dbReference type="Proteomes" id="UP000001940">
    <property type="component" value="Chromosome I"/>
</dbReference>